<feature type="chain" id="PRO_5037461596" description="Cellulose biosynthesis protein BcsS" evidence="1">
    <location>
        <begin position="34"/>
        <end position="232"/>
    </location>
</feature>
<dbReference type="RefSeq" id="WP_200598312.1">
    <property type="nucleotide sequence ID" value="NZ_JAEPBG010000031.1"/>
</dbReference>
<evidence type="ECO:0000313" key="3">
    <source>
        <dbReference type="Proteomes" id="UP000622890"/>
    </source>
</evidence>
<protein>
    <recommendedName>
        <fullName evidence="4">Cellulose biosynthesis protein BcsS</fullName>
    </recommendedName>
</protein>
<gene>
    <name evidence="2" type="ORF">JJB74_30375</name>
</gene>
<dbReference type="InterPro" id="IPR010239">
    <property type="entry name" value="CHP02001"/>
</dbReference>
<comment type="caution">
    <text evidence="2">The sequence shown here is derived from an EMBL/GenBank/DDBJ whole genome shotgun (WGS) entry which is preliminary data.</text>
</comment>
<reference evidence="2" key="1">
    <citation type="submission" date="2021-01" db="EMBL/GenBank/DDBJ databases">
        <title>Genome sequence of strain Noviherbaspirillum sp. DKR-6.</title>
        <authorList>
            <person name="Chaudhary D.K."/>
        </authorList>
    </citation>
    <scope>NUCLEOTIDE SEQUENCE</scope>
    <source>
        <strain evidence="2">DKR-6</strain>
    </source>
</reference>
<dbReference type="NCBIfam" id="TIGR02001">
    <property type="entry name" value="gcw_chp"/>
    <property type="match status" value="1"/>
</dbReference>
<dbReference type="AlphaFoldDB" id="A0A934W4V1"/>
<dbReference type="EMBL" id="JAEPBG010000031">
    <property type="protein sequence ID" value="MBK4738941.1"/>
    <property type="molecule type" value="Genomic_DNA"/>
</dbReference>
<organism evidence="2 3">
    <name type="scientific">Noviherbaspirillum pedocola</name>
    <dbReference type="NCBI Taxonomy" id="2801341"/>
    <lineage>
        <taxon>Bacteria</taxon>
        <taxon>Pseudomonadati</taxon>
        <taxon>Pseudomonadota</taxon>
        <taxon>Betaproteobacteria</taxon>
        <taxon>Burkholderiales</taxon>
        <taxon>Oxalobacteraceae</taxon>
        <taxon>Noviherbaspirillum</taxon>
    </lineage>
</organism>
<name>A0A934W4V1_9BURK</name>
<evidence type="ECO:0000256" key="1">
    <source>
        <dbReference type="SAM" id="SignalP"/>
    </source>
</evidence>
<accession>A0A934W4V1</accession>
<keyword evidence="1" id="KW-0732">Signal</keyword>
<feature type="signal peptide" evidence="1">
    <location>
        <begin position="1"/>
        <end position="33"/>
    </location>
</feature>
<dbReference type="Proteomes" id="UP000622890">
    <property type="component" value="Unassembled WGS sequence"/>
</dbReference>
<evidence type="ECO:0008006" key="4">
    <source>
        <dbReference type="Google" id="ProtNLM"/>
    </source>
</evidence>
<sequence length="232" mass="24441">MRPTMGGIERSTERIARRMLLAAGAMAAGQALAQVDGSMAIVSDYRYRGATLSHGRAEPQLHLGVDASNGWYAGGFISGIDLRGEYRAHVQLLTYAGRAARDRSGLAWDGGIVAAAFPGAAAYDYLEAYAGFTGAVFSGRLSASPNYFGAGTATLYAECNAASDLGRTMRAEMHAGYLHTARHPAPLAVYHAGGPDFSVGLSAGVARARLALTWSAARQTRNAWVLKLALPF</sequence>
<evidence type="ECO:0000313" key="2">
    <source>
        <dbReference type="EMBL" id="MBK4738941.1"/>
    </source>
</evidence>
<dbReference type="Pfam" id="PF09694">
    <property type="entry name" value="Gcw_chp"/>
    <property type="match status" value="1"/>
</dbReference>
<keyword evidence="3" id="KW-1185">Reference proteome</keyword>
<proteinExistence type="predicted"/>